<gene>
    <name evidence="1" type="ORF">AFUS01_LOCUS14552</name>
</gene>
<reference evidence="1" key="1">
    <citation type="submission" date="2021-06" db="EMBL/GenBank/DDBJ databases">
        <authorList>
            <person name="Hodson N. C."/>
            <person name="Mongue J. A."/>
            <person name="Jaron S. K."/>
        </authorList>
    </citation>
    <scope>NUCLEOTIDE SEQUENCE</scope>
</reference>
<keyword evidence="2" id="KW-1185">Reference proteome</keyword>
<protein>
    <submittedName>
        <fullName evidence="1">Uncharacterized protein</fullName>
    </submittedName>
</protein>
<organism evidence="1 2">
    <name type="scientific">Allacma fusca</name>
    <dbReference type="NCBI Taxonomy" id="39272"/>
    <lineage>
        <taxon>Eukaryota</taxon>
        <taxon>Metazoa</taxon>
        <taxon>Ecdysozoa</taxon>
        <taxon>Arthropoda</taxon>
        <taxon>Hexapoda</taxon>
        <taxon>Collembola</taxon>
        <taxon>Symphypleona</taxon>
        <taxon>Sminthuridae</taxon>
        <taxon>Allacma</taxon>
    </lineage>
</organism>
<dbReference type="EMBL" id="CAJVCH010124294">
    <property type="protein sequence ID" value="CAG7725601.1"/>
    <property type="molecule type" value="Genomic_DNA"/>
</dbReference>
<sequence length="166" mass="18940">MLKIGNPVSSMFSNSSGHGMELTTSLWTYWSPVQMICKHKAGGGRAEVVVDTCWNKSEYSRDSPLALSEVESQIYKYWECGRKLLPDCPCFLLYSGNLAVWKFFSDNSTEYSYVHQNAFAWSILDADECLLTYCQAANLSPGVISQFQRFSQQFFKRGFMKNVYVP</sequence>
<dbReference type="Proteomes" id="UP000708208">
    <property type="component" value="Unassembled WGS sequence"/>
</dbReference>
<dbReference type="AlphaFoldDB" id="A0A8J2JVZ0"/>
<comment type="caution">
    <text evidence="1">The sequence shown here is derived from an EMBL/GenBank/DDBJ whole genome shotgun (WGS) entry which is preliminary data.</text>
</comment>
<evidence type="ECO:0000313" key="1">
    <source>
        <dbReference type="EMBL" id="CAG7725601.1"/>
    </source>
</evidence>
<proteinExistence type="predicted"/>
<name>A0A8J2JVZ0_9HEXA</name>
<accession>A0A8J2JVZ0</accession>
<evidence type="ECO:0000313" key="2">
    <source>
        <dbReference type="Proteomes" id="UP000708208"/>
    </source>
</evidence>